<dbReference type="Proteomes" id="UP000636888">
    <property type="component" value="Unassembled WGS sequence"/>
</dbReference>
<dbReference type="PANTHER" id="PTHR43813:SF1">
    <property type="entry name" value="ACYL-ACTIVATING ENZYME 16, CHLOROPLASTIC-RELATED"/>
    <property type="match status" value="1"/>
</dbReference>
<dbReference type="Gene3D" id="3.40.50.12780">
    <property type="entry name" value="N-terminal domain of ligase-like"/>
    <property type="match status" value="1"/>
</dbReference>
<organism evidence="2 3">
    <name type="scientific">Geomesophilobacter sediminis</name>
    <dbReference type="NCBI Taxonomy" id="2798584"/>
    <lineage>
        <taxon>Bacteria</taxon>
        <taxon>Pseudomonadati</taxon>
        <taxon>Thermodesulfobacteriota</taxon>
        <taxon>Desulfuromonadia</taxon>
        <taxon>Geobacterales</taxon>
        <taxon>Geobacteraceae</taxon>
        <taxon>Geomesophilobacter</taxon>
    </lineage>
</organism>
<gene>
    <name evidence="2" type="ORF">JFN93_02915</name>
</gene>
<evidence type="ECO:0000313" key="2">
    <source>
        <dbReference type="EMBL" id="MBJ6723652.1"/>
    </source>
</evidence>
<dbReference type="SUPFAM" id="SSF56801">
    <property type="entry name" value="Acetyl-CoA synthetase-like"/>
    <property type="match status" value="1"/>
</dbReference>
<reference evidence="2" key="1">
    <citation type="submission" date="2020-12" db="EMBL/GenBank/DDBJ databases">
        <title>Geomonas sp. Red875, isolated from river sediment.</title>
        <authorList>
            <person name="Xu Z."/>
            <person name="Zhang Z."/>
            <person name="Masuda Y."/>
            <person name="Itoh H."/>
            <person name="Senoo K."/>
        </authorList>
    </citation>
    <scope>NUCLEOTIDE SEQUENCE</scope>
    <source>
        <strain evidence="2">Red875</strain>
    </source>
</reference>
<sequence length="606" mass="65558">MATICSLIRQAAEAHSEHPAVRQRRAGGWCEVSYGALFEAVAEVGTALVELGLGYGEKVGILLNAGASWIIADLAVLCVGGIDVPRGSDFSLEDLSFIANHANLAAVITDLPPEPIERLREAAPTLRFVVRLGDPGGAGAAVIPWGQLRESGRALLAAGDRRFYQRLDQIVTGDIATIIYTSGTTGHPKGVMLSHANLISNVTAIRENLPIHPRERFLCVLPPYHMFERTVEYLALACGGCLTFTDKNNFRGDLAEVRPNIVAGVPRLWELLYQGVADRLRRHRWSAFLEMLLEGSRRFHRAGRGGAGAARLLGLASYPMHLLAEQLIYKAVRQGLGNELRFAVSGGGMLPAHLDEFFAVAGVTLLNGYGLSETSPVLTVRVPHDNPMGTVGKPLPGTELKIVGENGIEVPAGQPGVVWARGGQVMLGYYKDPEATEQVLRDGWLNTGDLGVLTEAGDLVIVGRAKDTIVLRGGENVEPEPIENALLLSPYLMQVMVVGQDRKYLAALVVPDLPAIEGYARKNGIDLPAGDAAAQHPAVVALVKSELARLHNGKPTTRNYEKIIRFRIIVEQWTLASGLMTFTLKKKRPAIAAACREVIEEMYREG</sequence>
<dbReference type="InterPro" id="IPR052987">
    <property type="entry name" value="Chloroplast_AMP-bd_Enzymes"/>
</dbReference>
<dbReference type="Pfam" id="PF23562">
    <property type="entry name" value="AMP-binding_C_3"/>
    <property type="match status" value="1"/>
</dbReference>
<protein>
    <submittedName>
        <fullName evidence="2">Long-chain fatty acid--CoA ligase</fullName>
    </submittedName>
</protein>
<dbReference type="Pfam" id="PF00501">
    <property type="entry name" value="AMP-binding"/>
    <property type="match status" value="1"/>
</dbReference>
<accession>A0A8J7LXS3</accession>
<feature type="domain" description="AMP-dependent synthetase/ligase" evidence="1">
    <location>
        <begin position="9"/>
        <end position="430"/>
    </location>
</feature>
<dbReference type="EMBL" id="JAEMHM010000002">
    <property type="protein sequence ID" value="MBJ6723652.1"/>
    <property type="molecule type" value="Genomic_DNA"/>
</dbReference>
<dbReference type="PANTHER" id="PTHR43813">
    <property type="entry name" value="ACYL-ACTIVATING ENZYME 16, CHLOROPLASTIC-RELATED"/>
    <property type="match status" value="1"/>
</dbReference>
<dbReference type="RefSeq" id="WP_199382491.1">
    <property type="nucleotide sequence ID" value="NZ_JAEMHM010000002.1"/>
</dbReference>
<comment type="caution">
    <text evidence="2">The sequence shown here is derived from an EMBL/GenBank/DDBJ whole genome shotgun (WGS) entry which is preliminary data.</text>
</comment>
<dbReference type="InterPro" id="IPR020845">
    <property type="entry name" value="AMP-binding_CS"/>
</dbReference>
<dbReference type="AlphaFoldDB" id="A0A8J7LXS3"/>
<dbReference type="InterPro" id="IPR000873">
    <property type="entry name" value="AMP-dep_synth/lig_dom"/>
</dbReference>
<dbReference type="InterPro" id="IPR042099">
    <property type="entry name" value="ANL_N_sf"/>
</dbReference>
<dbReference type="PROSITE" id="PS00455">
    <property type="entry name" value="AMP_BINDING"/>
    <property type="match status" value="1"/>
</dbReference>
<evidence type="ECO:0000259" key="1">
    <source>
        <dbReference type="Pfam" id="PF00501"/>
    </source>
</evidence>
<evidence type="ECO:0000313" key="3">
    <source>
        <dbReference type="Proteomes" id="UP000636888"/>
    </source>
</evidence>
<keyword evidence="2" id="KW-0436">Ligase</keyword>
<dbReference type="GO" id="GO:0016874">
    <property type="term" value="F:ligase activity"/>
    <property type="evidence" value="ECO:0007669"/>
    <property type="project" value="UniProtKB-KW"/>
</dbReference>
<name>A0A8J7LXS3_9BACT</name>
<keyword evidence="3" id="KW-1185">Reference proteome</keyword>
<proteinExistence type="predicted"/>